<feature type="region of interest" description="Disordered" evidence="1">
    <location>
        <begin position="155"/>
        <end position="194"/>
    </location>
</feature>
<protein>
    <submittedName>
        <fullName evidence="2">Uncharacterized protein</fullName>
    </submittedName>
</protein>
<evidence type="ECO:0000313" key="3">
    <source>
        <dbReference type="Proteomes" id="UP001279410"/>
    </source>
</evidence>
<sequence>MEATSKQVEETQDTYKKAMDSLPSGWEMIGMDFVEGITSGITGMMNGCISQISGSNKSSNDKVDQITQLKVCSKSGQILKLTALLKNHDNVKEGEIDWKSLYDQKNKSIKTTWCEEQFKRISEELKKMSGDVCNKALSLCERGITICEELAKYTPAQEQKTRTKSETGDADPKDSKSKDRGRVISRKQNRDKNR</sequence>
<organism evidence="2 3">
    <name type="scientific">Lates japonicus</name>
    <name type="common">Japanese lates</name>
    <dbReference type="NCBI Taxonomy" id="270547"/>
    <lineage>
        <taxon>Eukaryota</taxon>
        <taxon>Metazoa</taxon>
        <taxon>Chordata</taxon>
        <taxon>Craniata</taxon>
        <taxon>Vertebrata</taxon>
        <taxon>Euteleostomi</taxon>
        <taxon>Actinopterygii</taxon>
        <taxon>Neopterygii</taxon>
        <taxon>Teleostei</taxon>
        <taxon>Neoteleostei</taxon>
        <taxon>Acanthomorphata</taxon>
        <taxon>Carangaria</taxon>
        <taxon>Carangaria incertae sedis</taxon>
        <taxon>Centropomidae</taxon>
        <taxon>Lates</taxon>
    </lineage>
</organism>
<keyword evidence="3" id="KW-1185">Reference proteome</keyword>
<reference evidence="2" key="1">
    <citation type="submission" date="2022-08" db="EMBL/GenBank/DDBJ databases">
        <title>Genome sequencing of akame (Lates japonicus).</title>
        <authorList>
            <person name="Hashiguchi Y."/>
            <person name="Takahashi H."/>
        </authorList>
    </citation>
    <scope>NUCLEOTIDE SEQUENCE</scope>
    <source>
        <strain evidence="2">Kochi</strain>
    </source>
</reference>
<gene>
    <name evidence="2" type="ORF">AKAME5_002590500</name>
</gene>
<evidence type="ECO:0000313" key="2">
    <source>
        <dbReference type="EMBL" id="GLD74574.1"/>
    </source>
</evidence>
<dbReference type="EMBL" id="BRZM01002334">
    <property type="protein sequence ID" value="GLD74574.1"/>
    <property type="molecule type" value="Genomic_DNA"/>
</dbReference>
<dbReference type="Proteomes" id="UP001279410">
    <property type="component" value="Unassembled WGS sequence"/>
</dbReference>
<dbReference type="AlphaFoldDB" id="A0AAD3NM94"/>
<accession>A0AAD3NM94</accession>
<comment type="caution">
    <text evidence="2">The sequence shown here is derived from an EMBL/GenBank/DDBJ whole genome shotgun (WGS) entry which is preliminary data.</text>
</comment>
<name>A0AAD3NM94_LATJO</name>
<proteinExistence type="predicted"/>
<feature type="compositionally biased region" description="Basic and acidic residues" evidence="1">
    <location>
        <begin position="159"/>
        <end position="194"/>
    </location>
</feature>
<evidence type="ECO:0000256" key="1">
    <source>
        <dbReference type="SAM" id="MobiDB-lite"/>
    </source>
</evidence>